<accession>A0ACB9W798</accession>
<proteinExistence type="predicted"/>
<dbReference type="Proteomes" id="UP001057452">
    <property type="component" value="Chromosome 17"/>
</dbReference>
<name>A0ACB9W798_CHAAC</name>
<keyword evidence="2" id="KW-1185">Reference proteome</keyword>
<organism evidence="1 2">
    <name type="scientific">Chaenocephalus aceratus</name>
    <name type="common">Blackfin icefish</name>
    <name type="synonym">Chaenichthys aceratus</name>
    <dbReference type="NCBI Taxonomy" id="36190"/>
    <lineage>
        <taxon>Eukaryota</taxon>
        <taxon>Metazoa</taxon>
        <taxon>Chordata</taxon>
        <taxon>Craniata</taxon>
        <taxon>Vertebrata</taxon>
        <taxon>Euteleostomi</taxon>
        <taxon>Actinopterygii</taxon>
        <taxon>Neopterygii</taxon>
        <taxon>Teleostei</taxon>
        <taxon>Neoteleostei</taxon>
        <taxon>Acanthomorphata</taxon>
        <taxon>Eupercaria</taxon>
        <taxon>Perciformes</taxon>
        <taxon>Notothenioidei</taxon>
        <taxon>Channichthyidae</taxon>
        <taxon>Chaenocephalus</taxon>
    </lineage>
</organism>
<evidence type="ECO:0000313" key="1">
    <source>
        <dbReference type="EMBL" id="KAI4809024.1"/>
    </source>
</evidence>
<sequence>MFTLTEVASLNDIQPTCFESPWTTKALSETACEDSEENKQRLTGTSMAQKHVSLEGKDESTNVNSSTPMMGVKFSADKPIAEVPSSMTILDKKTESRPKPCSRKYENFELMWRTVTLSTSFT</sequence>
<protein>
    <submittedName>
        <fullName evidence="1">Uncharacterized protein</fullName>
    </submittedName>
</protein>
<dbReference type="EMBL" id="CM043801">
    <property type="protein sequence ID" value="KAI4809024.1"/>
    <property type="molecule type" value="Genomic_DNA"/>
</dbReference>
<reference evidence="1" key="1">
    <citation type="submission" date="2022-05" db="EMBL/GenBank/DDBJ databases">
        <title>Chromosome-level genome of Chaenocephalus aceratus.</title>
        <authorList>
            <person name="Park H."/>
        </authorList>
    </citation>
    <scope>NUCLEOTIDE SEQUENCE</scope>
    <source>
        <strain evidence="1">KU_202001</strain>
    </source>
</reference>
<gene>
    <name evidence="1" type="ORF">KUCAC02_017940</name>
</gene>
<evidence type="ECO:0000313" key="2">
    <source>
        <dbReference type="Proteomes" id="UP001057452"/>
    </source>
</evidence>
<comment type="caution">
    <text evidence="1">The sequence shown here is derived from an EMBL/GenBank/DDBJ whole genome shotgun (WGS) entry which is preliminary data.</text>
</comment>